<accession>A0A4R6BXE1</accession>
<dbReference type="RefSeq" id="WP_133452532.1">
    <property type="nucleotide sequence ID" value="NZ_SCWF01000015.1"/>
</dbReference>
<dbReference type="OrthoDB" id="1697867at2"/>
<keyword evidence="2" id="KW-1185">Reference proteome</keyword>
<reference evidence="1 2" key="1">
    <citation type="submission" date="2019-01" db="EMBL/GenBank/DDBJ databases">
        <title>Draft genome sequences of the type strains of six Macrococcus species.</title>
        <authorList>
            <person name="Mazhar S."/>
            <person name="Altermann E."/>
            <person name="Hill C."/>
            <person name="Mcauliffe O."/>
        </authorList>
    </citation>
    <scope>NUCLEOTIDE SEQUENCE [LARGE SCALE GENOMIC DNA]</scope>
    <source>
        <strain evidence="1 2">ATCC 51825</strain>
    </source>
</reference>
<dbReference type="InterPro" id="IPR021145">
    <property type="entry name" value="Portal_protein_SPP1_Gp6-like"/>
</dbReference>
<sequence>MSDVRLYYEEVFETMKQEEETISDMIKRLIAEHQPIVTAQMIGEKYYDDQPDILLRKPPEDAEGRTDDKKPHNLLVANFHPNQVDQKVGYLLAEPINFKAEDAILDKIGERFDDSFDDLIIDVLTAASNKGIEWMHVYYDADGNLKFKQIPAEQVVPVYDEYGQLTMLIRHYVLNQVSRAEIWTAEHVYYYMLSDGEYVADYFWGEAIKTHYNGDSWGRIPFVPFRNNSKEKGDLWKYKSLIDAFNNRLSDIQNTFDESTDLIFALKGYNGQDLGEFVRNLRHYKAINLYKDGEIDTITVKIPIEETERYLKMLREMIIDFGRGVDFQSDKFGNSPSGVALKILYSGLDIKAKQLERKTRVAIKELLWFVFDDAGIQADPKDVEMTFQYNRLKNDMEDAQIVVMSKGIISDDTLIGNHPFVDDPQGERERLDEQEIAFNKQLPDITIGGEEDEK</sequence>
<dbReference type="AlphaFoldDB" id="A0A4R6BXE1"/>
<evidence type="ECO:0000313" key="1">
    <source>
        <dbReference type="EMBL" id="TDM12667.1"/>
    </source>
</evidence>
<organism evidence="1 2">
    <name type="scientific">Macrococcus bovicus</name>
    <dbReference type="NCBI Taxonomy" id="69968"/>
    <lineage>
        <taxon>Bacteria</taxon>
        <taxon>Bacillati</taxon>
        <taxon>Bacillota</taxon>
        <taxon>Bacilli</taxon>
        <taxon>Bacillales</taxon>
        <taxon>Staphylococcaceae</taxon>
        <taxon>Macrococcus</taxon>
    </lineage>
</organism>
<dbReference type="Proteomes" id="UP000294843">
    <property type="component" value="Unassembled WGS sequence"/>
</dbReference>
<name>A0A4R6BXE1_9STAP</name>
<evidence type="ECO:0000313" key="2">
    <source>
        <dbReference type="Proteomes" id="UP000294843"/>
    </source>
</evidence>
<comment type="caution">
    <text evidence="1">The sequence shown here is derived from an EMBL/GenBank/DDBJ whole genome shotgun (WGS) entry which is preliminary data.</text>
</comment>
<dbReference type="NCBIfam" id="TIGR01538">
    <property type="entry name" value="portal_SPP1"/>
    <property type="match status" value="1"/>
</dbReference>
<gene>
    <name evidence="1" type="ORF">ERX55_10445</name>
</gene>
<protein>
    <submittedName>
        <fullName evidence="1">Phage portal protein</fullName>
    </submittedName>
</protein>
<dbReference type="EMBL" id="SCWF01000015">
    <property type="protein sequence ID" value="TDM12667.1"/>
    <property type="molecule type" value="Genomic_DNA"/>
</dbReference>
<dbReference type="Pfam" id="PF05133">
    <property type="entry name" value="SPP1_portal"/>
    <property type="match status" value="1"/>
</dbReference>
<dbReference type="InterPro" id="IPR006428">
    <property type="entry name" value="Portal_SPP1-type"/>
</dbReference>
<proteinExistence type="predicted"/>